<sequence length="361" mass="40599">MKLGRFDVTKAVRAQGDMNSLHDLTGMISKSPNIPTLMSDLLGGSIESEFLSTNTFEHDSTERFIADIKDKSFSERGEAFDQRGETKTHLFKVPSFGIQTHIKPSDALRRRVEGTKDEMETIDRLVAKDIADIQKSWALFEERQIVSTITTGSLYVPNGSVQSYDFYAEYTANNAANRPSVEFNFADDTAYPREVGEEARNFIADNLLDGQTIDGFICLCGKEFFKQRISHPKEEQAMVQRAGILGQDPLIDRLDNFTNGAMYRKYRGADDILYVEYTAKVGGLPLIADDEGYIMPLNAGSVFTRAYAPAETMQYANTTAQSQYAWRFDDEFSGTKLYWESNQGLYLTNPNTIVKATIKQS</sequence>
<dbReference type="KEGG" id="vg:55626430"/>
<dbReference type="Proteomes" id="UP000479357">
    <property type="component" value="Segment"/>
</dbReference>
<dbReference type="GO" id="GO:0019028">
    <property type="term" value="C:viral capsid"/>
    <property type="evidence" value="ECO:0007669"/>
    <property type="project" value="UniProtKB-KW"/>
</dbReference>
<evidence type="ECO:0000256" key="1">
    <source>
        <dbReference type="ARBA" id="ARBA00022561"/>
    </source>
</evidence>
<evidence type="ECO:0000313" key="3">
    <source>
        <dbReference type="EMBL" id="QHZ59731.1"/>
    </source>
</evidence>
<name>A0A6C0R0F3_9CAUD</name>
<keyword evidence="1" id="KW-0946">Virion</keyword>
<evidence type="ECO:0000313" key="4">
    <source>
        <dbReference type="Proteomes" id="UP000479357"/>
    </source>
</evidence>
<dbReference type="EMBL" id="MN877442">
    <property type="protein sequence ID" value="QHZ59731.1"/>
    <property type="molecule type" value="Genomic_DNA"/>
</dbReference>
<keyword evidence="4" id="KW-1185">Reference proteome</keyword>
<proteinExistence type="predicted"/>
<dbReference type="InterPro" id="IPR005564">
    <property type="entry name" value="Major_capsid_GpE"/>
</dbReference>
<dbReference type="RefSeq" id="YP_009855690.1">
    <property type="nucleotide sequence ID" value="NC_048847.1"/>
</dbReference>
<protein>
    <submittedName>
        <fullName evidence="3">Major capsid protein</fullName>
    </submittedName>
</protein>
<dbReference type="Pfam" id="PF03864">
    <property type="entry name" value="Phage_cap_E"/>
    <property type="match status" value="1"/>
</dbReference>
<evidence type="ECO:0000256" key="2">
    <source>
        <dbReference type="ARBA" id="ARBA00023200"/>
    </source>
</evidence>
<organism evidence="3 4">
    <name type="scientific">Alteromonas phage vB_AmeM_PT11-V22</name>
    <dbReference type="NCBI Taxonomy" id="2704031"/>
    <lineage>
        <taxon>Viruses</taxon>
        <taxon>Duplodnaviria</taxon>
        <taxon>Heunggongvirae</taxon>
        <taxon>Uroviricota</taxon>
        <taxon>Caudoviricetes</taxon>
        <taxon>Myoalterovirus</taxon>
        <taxon>Myoalterovirus PT11V22</taxon>
    </lineage>
</organism>
<dbReference type="GeneID" id="55626430"/>
<keyword evidence="1" id="KW-0167">Capsid protein</keyword>
<keyword evidence="2" id="KW-1035">Host cytoplasm</keyword>
<reference evidence="3 4" key="1">
    <citation type="submission" date="2019-12" db="EMBL/GenBank/DDBJ databases">
        <title>Alteromonas phage V22 represents a new genus of marine bacteriophages that requires a novel tail fiber chaperone for host recognition.</title>
        <authorList>
            <person name="Gonzalez-Serrano R."/>
            <person name="Dunne M."/>
            <person name="Rosselli R."/>
            <person name="Martin-Cuadrado A.-B."/>
            <person name="Grosboillot V."/>
            <person name="Zinsli L."/>
            <person name="Roda-Garcia J.J."/>
            <person name="Loessner M.J."/>
            <person name="Rodriguez-Valera F."/>
        </authorList>
    </citation>
    <scope>NUCLEOTIDE SEQUENCE [LARGE SCALE GENOMIC DNA]</scope>
</reference>
<accession>A0A6C0R0F3</accession>